<name>A0AAD7ZU67_DIPPU</name>
<gene>
    <name evidence="14" type="ORF">L9F63_019657</name>
</gene>
<comment type="caution">
    <text evidence="14">The sequence shown here is derived from an EMBL/GenBank/DDBJ whole genome shotgun (WGS) entry which is preliminary data.</text>
</comment>
<reference evidence="14" key="2">
    <citation type="submission" date="2023-05" db="EMBL/GenBank/DDBJ databases">
        <authorList>
            <person name="Fouks B."/>
        </authorList>
    </citation>
    <scope>NUCLEOTIDE SEQUENCE</scope>
    <source>
        <strain evidence="14">Stay&amp;Tobe</strain>
        <tissue evidence="14">Testes</tissue>
    </source>
</reference>
<evidence type="ECO:0000256" key="12">
    <source>
        <dbReference type="SAM" id="Coils"/>
    </source>
</evidence>
<keyword evidence="5" id="KW-0547">Nucleotide-binding</keyword>
<evidence type="ECO:0000256" key="10">
    <source>
        <dbReference type="ARBA" id="ARBA00023204"/>
    </source>
</evidence>
<evidence type="ECO:0000256" key="3">
    <source>
        <dbReference type="ARBA" id="ARBA00006793"/>
    </source>
</evidence>
<evidence type="ECO:0000256" key="6">
    <source>
        <dbReference type="ARBA" id="ARBA00022763"/>
    </source>
</evidence>
<keyword evidence="8 12" id="KW-0175">Coiled coil</keyword>
<keyword evidence="15" id="KW-1185">Reference proteome</keyword>
<keyword evidence="4" id="KW-0158">Chromosome</keyword>
<evidence type="ECO:0000256" key="2">
    <source>
        <dbReference type="ARBA" id="ARBA00004286"/>
    </source>
</evidence>
<protein>
    <recommendedName>
        <fullName evidence="13">RecF/RecN/SMC N-terminal domain-containing protein</fullName>
    </recommendedName>
</protein>
<dbReference type="Pfam" id="PF02463">
    <property type="entry name" value="SMC_N"/>
    <property type="match status" value="1"/>
</dbReference>
<dbReference type="AlphaFoldDB" id="A0AAD7ZU67"/>
<evidence type="ECO:0000313" key="14">
    <source>
        <dbReference type="EMBL" id="KAJ9586758.1"/>
    </source>
</evidence>
<feature type="domain" description="RecF/RecN/SMC N-terminal" evidence="13">
    <location>
        <begin position="3"/>
        <end position="1002"/>
    </location>
</feature>
<keyword evidence="11" id="KW-0539">Nucleus</keyword>
<accession>A0AAD7ZU67</accession>
<evidence type="ECO:0000256" key="1">
    <source>
        <dbReference type="ARBA" id="ARBA00004123"/>
    </source>
</evidence>
<evidence type="ECO:0000256" key="7">
    <source>
        <dbReference type="ARBA" id="ARBA00022840"/>
    </source>
</evidence>
<comment type="similarity">
    <text evidence="3">Belongs to the SMC family. SMC6 subfamily.</text>
</comment>
<feature type="coiled-coil region" evidence="12">
    <location>
        <begin position="668"/>
        <end position="740"/>
    </location>
</feature>
<evidence type="ECO:0000256" key="5">
    <source>
        <dbReference type="ARBA" id="ARBA00022741"/>
    </source>
</evidence>
<keyword evidence="6" id="KW-0227">DNA damage</keyword>
<dbReference type="GO" id="GO:0035861">
    <property type="term" value="C:site of double-strand break"/>
    <property type="evidence" value="ECO:0007669"/>
    <property type="project" value="TreeGrafter"/>
</dbReference>
<organism evidence="14 15">
    <name type="scientific">Diploptera punctata</name>
    <name type="common">Pacific beetle cockroach</name>
    <dbReference type="NCBI Taxonomy" id="6984"/>
    <lineage>
        <taxon>Eukaryota</taxon>
        <taxon>Metazoa</taxon>
        <taxon>Ecdysozoa</taxon>
        <taxon>Arthropoda</taxon>
        <taxon>Hexapoda</taxon>
        <taxon>Insecta</taxon>
        <taxon>Pterygota</taxon>
        <taxon>Neoptera</taxon>
        <taxon>Polyneoptera</taxon>
        <taxon>Dictyoptera</taxon>
        <taxon>Blattodea</taxon>
        <taxon>Blaberoidea</taxon>
        <taxon>Blaberidae</taxon>
        <taxon>Diplopterinae</taxon>
        <taxon>Diploptera</taxon>
    </lineage>
</organism>
<comment type="subcellular location">
    <subcellularLocation>
        <location evidence="2">Chromosome</location>
    </subcellularLocation>
    <subcellularLocation>
        <location evidence="1">Nucleus</location>
    </subcellularLocation>
</comment>
<feature type="coiled-coil region" evidence="12">
    <location>
        <begin position="591"/>
        <end position="618"/>
    </location>
</feature>
<dbReference type="Gene3D" id="3.40.50.300">
    <property type="entry name" value="P-loop containing nucleotide triphosphate hydrolases"/>
    <property type="match status" value="2"/>
</dbReference>
<dbReference type="GO" id="GO:0005524">
    <property type="term" value="F:ATP binding"/>
    <property type="evidence" value="ECO:0007669"/>
    <property type="project" value="UniProtKB-KW"/>
</dbReference>
<evidence type="ECO:0000256" key="8">
    <source>
        <dbReference type="ARBA" id="ARBA00023054"/>
    </source>
</evidence>
<dbReference type="EMBL" id="JASPKZ010006847">
    <property type="protein sequence ID" value="KAJ9586758.1"/>
    <property type="molecule type" value="Genomic_DNA"/>
</dbReference>
<evidence type="ECO:0000256" key="11">
    <source>
        <dbReference type="ARBA" id="ARBA00023242"/>
    </source>
</evidence>
<proteinExistence type="inferred from homology"/>
<evidence type="ECO:0000256" key="4">
    <source>
        <dbReference type="ARBA" id="ARBA00022454"/>
    </source>
</evidence>
<dbReference type="GO" id="GO:0003684">
    <property type="term" value="F:damaged DNA binding"/>
    <property type="evidence" value="ECO:0007669"/>
    <property type="project" value="TreeGrafter"/>
</dbReference>
<dbReference type="PANTHER" id="PTHR19306:SF6">
    <property type="entry name" value="STRUCTURAL MAINTENANCE OF CHROMOSOMES PROTEIN 6"/>
    <property type="match status" value="1"/>
</dbReference>
<dbReference type="InterPro" id="IPR003395">
    <property type="entry name" value="RecF/RecN/SMC_N"/>
</dbReference>
<evidence type="ECO:0000259" key="13">
    <source>
        <dbReference type="Pfam" id="PF02463"/>
    </source>
</evidence>
<sequence length="1025" mass="117198">ISENGSGKSAILTALVVGLGGKASTTSRAASLKDFIKKGMNSATVEVTLNNSGIYSYKPDKYGDSIIISRNLTSANSSSYKIKSEKGTVVCTGKEELENIISALNIQVDNPVSVLNQDSARTFLNSSDPREKYALFMKATQIEKLYASYNVSLEDKRIATNIVNAKKESLGVAEKEVKDLEHTWTTLKSLEKIREKKIKLEDELYWAVVVSEENKMKVLQETLNGHVIKLPQIQLNLNAETECEQELKNSIKNIRDRILEKRSVITTHEKQCSELKNESLRRKESYLNKQRQYKSLAARTQRMADNVATLKQAIDNFKSDYSSEQASKRAKIQQEITELEKRKKDVEQTTKTRSQFYNQLRTNVEKLMSDQSSLLQEKLDYNHRIEQKKRELHNMKEQSGDSLTVFGTWAPRVAQKIDEAFRRGLFEKKPRGPLGAYVKLKDATWAPAVEGFLESLTRSYCVSSSKDSQVLSKIFNEVLGSQRKPTIISGKFIEKLHDVERFALKSREYSNILDMLIISDPVVANVLIDQKEIEAIMLIPTSEEASRIMCNANLVPRNCKRAITKRGDQFYPDPNYRTYAGDGNSKAKFLQISMEEAISAAEEELKNLVLQREEIEKQLKTVGQHLTENRNETKAACESLSKIKQEGSRINLKLSELRDIEEPEPISVVSLTAELKESEDVYEKVKAEERSMEAECQAVKNDFEENEKNFKELKEKYKELQREEIDLVNEKANIQRELKEILLKKSNWDKKYKEMCKVVASSEANLKKQQDVVNNAIAAAEQVCPARIDTDSQTFYLNTIIIIIIMLTVCRSPQEIQKEVNDCNSYVASVEQETGSLEQVGEEFIKKKTKFCEIAEDLKVLEDSLQKLEVMIKDRLRKIITIERLTSIRVQHMFQSLMHSRKYKGKLEIDHAKQSLEIQVCPGNTNERGMSDTKSLSGGERSYATVSFLMSLWDTVEPPFYFLDEFDVFMDKINRHIIMDLLLEHARQKTTFQFVFLTPQDASHIQSSADLKIHRMEDPERAGTH</sequence>
<dbReference type="Proteomes" id="UP001233999">
    <property type="component" value="Unassembled WGS sequence"/>
</dbReference>
<reference evidence="14" key="1">
    <citation type="journal article" date="2023" name="IScience">
        <title>Live-bearing cockroach genome reveals convergent evolutionary mechanisms linked to viviparity in insects and beyond.</title>
        <authorList>
            <person name="Fouks B."/>
            <person name="Harrison M.C."/>
            <person name="Mikhailova A.A."/>
            <person name="Marchal E."/>
            <person name="English S."/>
            <person name="Carruthers M."/>
            <person name="Jennings E.C."/>
            <person name="Chiamaka E.L."/>
            <person name="Frigard R.A."/>
            <person name="Pippel M."/>
            <person name="Attardo G.M."/>
            <person name="Benoit J.B."/>
            <person name="Bornberg-Bauer E."/>
            <person name="Tobe S.S."/>
        </authorList>
    </citation>
    <scope>NUCLEOTIDE SEQUENCE</scope>
    <source>
        <strain evidence="14">Stay&amp;Tobe</strain>
    </source>
</reference>
<keyword evidence="7" id="KW-0067">ATP-binding</keyword>
<evidence type="ECO:0000313" key="15">
    <source>
        <dbReference type="Proteomes" id="UP001233999"/>
    </source>
</evidence>
<dbReference type="GO" id="GO:0005634">
    <property type="term" value="C:nucleus"/>
    <property type="evidence" value="ECO:0007669"/>
    <property type="project" value="UniProtKB-SubCell"/>
</dbReference>
<keyword evidence="9" id="KW-0233">DNA recombination</keyword>
<dbReference type="SUPFAM" id="SSF52540">
    <property type="entry name" value="P-loop containing nucleoside triphosphate hydrolases"/>
    <property type="match status" value="1"/>
</dbReference>
<dbReference type="InterPro" id="IPR027417">
    <property type="entry name" value="P-loop_NTPase"/>
</dbReference>
<keyword evidence="10" id="KW-0234">DNA repair</keyword>
<dbReference type="GO" id="GO:0003697">
    <property type="term" value="F:single-stranded DNA binding"/>
    <property type="evidence" value="ECO:0007669"/>
    <property type="project" value="TreeGrafter"/>
</dbReference>
<dbReference type="PANTHER" id="PTHR19306">
    <property type="entry name" value="STRUCTURAL MAINTENANCE OF CHROMOSOMES 5,6 SMC5, SMC6"/>
    <property type="match status" value="1"/>
</dbReference>
<feature type="non-terminal residue" evidence="14">
    <location>
        <position position="1"/>
    </location>
</feature>
<evidence type="ECO:0000256" key="9">
    <source>
        <dbReference type="ARBA" id="ARBA00023172"/>
    </source>
</evidence>
<dbReference type="GO" id="GO:0030915">
    <property type="term" value="C:Smc5-Smc6 complex"/>
    <property type="evidence" value="ECO:0007669"/>
    <property type="project" value="TreeGrafter"/>
</dbReference>
<dbReference type="GO" id="GO:0000724">
    <property type="term" value="P:double-strand break repair via homologous recombination"/>
    <property type="evidence" value="ECO:0007669"/>
    <property type="project" value="TreeGrafter"/>
</dbReference>
<feature type="coiled-coil region" evidence="12">
    <location>
        <begin position="322"/>
        <end position="398"/>
    </location>
</feature>